<dbReference type="RefSeq" id="WP_248267836.1">
    <property type="nucleotide sequence ID" value="NZ_CP096034.1"/>
</dbReference>
<feature type="transmembrane region" description="Helical" evidence="1">
    <location>
        <begin position="275"/>
        <end position="296"/>
    </location>
</feature>
<feature type="transmembrane region" description="Helical" evidence="1">
    <location>
        <begin position="397"/>
        <end position="418"/>
    </location>
</feature>
<feature type="transmembrane region" description="Helical" evidence="1">
    <location>
        <begin position="102"/>
        <end position="120"/>
    </location>
</feature>
<feature type="transmembrane region" description="Helical" evidence="1">
    <location>
        <begin position="72"/>
        <end position="90"/>
    </location>
</feature>
<dbReference type="EMBL" id="CP096034">
    <property type="protein sequence ID" value="UPM54750.1"/>
    <property type="molecule type" value="Genomic_DNA"/>
</dbReference>
<organism evidence="2 3">
    <name type="scientific">Gottfriedia acidiceleris</name>
    <dbReference type="NCBI Taxonomy" id="371036"/>
    <lineage>
        <taxon>Bacteria</taxon>
        <taxon>Bacillati</taxon>
        <taxon>Bacillota</taxon>
        <taxon>Bacilli</taxon>
        <taxon>Bacillales</taxon>
        <taxon>Bacillaceae</taxon>
        <taxon>Gottfriedia</taxon>
    </lineage>
</organism>
<gene>
    <name evidence="2" type="ORF">MY490_02430</name>
</gene>
<evidence type="ECO:0008006" key="4">
    <source>
        <dbReference type="Google" id="ProtNLM"/>
    </source>
</evidence>
<feature type="transmembrane region" description="Helical" evidence="1">
    <location>
        <begin position="126"/>
        <end position="142"/>
    </location>
</feature>
<feature type="transmembrane region" description="Helical" evidence="1">
    <location>
        <begin position="154"/>
        <end position="173"/>
    </location>
</feature>
<feature type="transmembrane region" description="Helical" evidence="1">
    <location>
        <begin position="250"/>
        <end position="268"/>
    </location>
</feature>
<feature type="transmembrane region" description="Helical" evidence="1">
    <location>
        <begin position="228"/>
        <end position="244"/>
    </location>
</feature>
<protein>
    <recommendedName>
        <fullName evidence="4">O-antigen polymerase</fullName>
    </recommendedName>
</protein>
<sequence>MDQVRKKNVKLLILALISVLSLSIGHAFNNQILLLGSLLLFAGVALVPHKKYFLPIMLFYLPWSPVLKTNPGTLTLFTLVVPCVFLLMILNGSTKSISSKVHIFLPLFFIAYTLVVKMLKGLSIDMSYLFFIMMLFFIPIYVNRYRKEMDFETCVLYLTAGVLSACIAAKILMNFPHMLEYIDVYEWKNIGLTRLSGFYGDANFYSANILVAIGSLQIVMYKTRNKTLIAFQIFSIMALLYYGMLSVSKMFIICIALIAVLWMFCLLLGKRNFSYKIGMVLTIFLVVGIAVASNLFSEQFGLYLLRFGMVTDTQSLTTGRSGLFDMYINYLFSSNLRLFFGVGLSSLEFVNERASHNTLIQSIYQVGAIGSVFLIVWWGMVYSSLSNKVKLGTFEKYYFLILIIAYFFSWFSLDMLFFDEFFYITLLSILAKNYLATNH</sequence>
<keyword evidence="1" id="KW-1133">Transmembrane helix</keyword>
<feature type="transmembrane region" description="Helical" evidence="1">
    <location>
        <begin position="362"/>
        <end position="385"/>
    </location>
</feature>
<keyword evidence="3" id="KW-1185">Reference proteome</keyword>
<reference evidence="2 3" key="1">
    <citation type="submission" date="2022-04" db="EMBL/GenBank/DDBJ databases">
        <title>Mechanism of arsenic methylation and mitigation arsenic toxicity by Bacillus sp. LH14 from an Arsenic-Contaminated Paddy Soil.</title>
        <authorList>
            <person name="Wang D."/>
        </authorList>
    </citation>
    <scope>NUCLEOTIDE SEQUENCE [LARGE SCALE GENOMIC DNA]</scope>
    <source>
        <strain evidence="2 3">LH14</strain>
    </source>
</reference>
<feature type="transmembrane region" description="Helical" evidence="1">
    <location>
        <begin position="202"/>
        <end position="221"/>
    </location>
</feature>
<dbReference type="Proteomes" id="UP000830639">
    <property type="component" value="Chromosome"/>
</dbReference>
<proteinExistence type="predicted"/>
<keyword evidence="1" id="KW-0812">Transmembrane</keyword>
<evidence type="ECO:0000313" key="3">
    <source>
        <dbReference type="Proteomes" id="UP000830639"/>
    </source>
</evidence>
<accession>A0ABY4JLN0</accession>
<evidence type="ECO:0000313" key="2">
    <source>
        <dbReference type="EMBL" id="UPM54750.1"/>
    </source>
</evidence>
<keyword evidence="1" id="KW-0472">Membrane</keyword>
<name>A0ABY4JLN0_9BACI</name>
<evidence type="ECO:0000256" key="1">
    <source>
        <dbReference type="SAM" id="Phobius"/>
    </source>
</evidence>